<comment type="caution">
    <text evidence="2">The sequence shown here is derived from an EMBL/GenBank/DDBJ whole genome shotgun (WGS) entry which is preliminary data.</text>
</comment>
<name>A0A010RJS3_9PEZI</name>
<dbReference type="EMBL" id="JARH01000419">
    <property type="protein sequence ID" value="EXF80681.1"/>
    <property type="molecule type" value="Genomic_DNA"/>
</dbReference>
<dbReference type="KEGG" id="cfj:CFIO01_07534"/>
<organism evidence="2 3">
    <name type="scientific">Colletotrichum fioriniae PJ7</name>
    <dbReference type="NCBI Taxonomy" id="1445577"/>
    <lineage>
        <taxon>Eukaryota</taxon>
        <taxon>Fungi</taxon>
        <taxon>Dikarya</taxon>
        <taxon>Ascomycota</taxon>
        <taxon>Pezizomycotina</taxon>
        <taxon>Sordariomycetes</taxon>
        <taxon>Hypocreomycetidae</taxon>
        <taxon>Glomerellales</taxon>
        <taxon>Glomerellaceae</taxon>
        <taxon>Colletotrichum</taxon>
        <taxon>Colletotrichum acutatum species complex</taxon>
    </lineage>
</organism>
<protein>
    <submittedName>
        <fullName evidence="2">Uncharacterized protein</fullName>
    </submittedName>
</protein>
<gene>
    <name evidence="2" type="ORF">CFIO01_07534</name>
</gene>
<evidence type="ECO:0000313" key="3">
    <source>
        <dbReference type="Proteomes" id="UP000020467"/>
    </source>
</evidence>
<evidence type="ECO:0000313" key="2">
    <source>
        <dbReference type="EMBL" id="EXF80681.1"/>
    </source>
</evidence>
<feature type="compositionally biased region" description="Basic and acidic residues" evidence="1">
    <location>
        <begin position="8"/>
        <end position="25"/>
    </location>
</feature>
<evidence type="ECO:0000256" key="1">
    <source>
        <dbReference type="SAM" id="MobiDB-lite"/>
    </source>
</evidence>
<dbReference type="HOGENOM" id="CLU_1440941_0_0_1"/>
<keyword evidence="3" id="KW-1185">Reference proteome</keyword>
<sequence length="188" mass="19883">MSHSTSRSRAEIVDHRPSTIDHQTDSQRVIVTGAAAAARTRSAPRGPCIVRSGSMMIGQLGQHGGDPGPAPLQHVITTQDGPLGIALEFAEAHRPPLFAAAAAHGVGELSFPRGTRCHGLAAVHSLPLMPTLTVDPQPAPLVLRGLCLEGLGARRTQYDRKAVLAIFEGPLDLRPSRPLDQPAQPHSH</sequence>
<proteinExistence type="predicted"/>
<feature type="region of interest" description="Disordered" evidence="1">
    <location>
        <begin position="1"/>
        <end position="25"/>
    </location>
</feature>
<dbReference type="OrthoDB" id="10389090at2759"/>
<dbReference type="Proteomes" id="UP000020467">
    <property type="component" value="Unassembled WGS sequence"/>
</dbReference>
<accession>A0A010RJS3</accession>
<reference evidence="2 3" key="1">
    <citation type="submission" date="2014-02" db="EMBL/GenBank/DDBJ databases">
        <title>The genome sequence of Colletotrichum fioriniae PJ7.</title>
        <authorList>
            <person name="Baroncelli R."/>
            <person name="Thon M.R."/>
        </authorList>
    </citation>
    <scope>NUCLEOTIDE SEQUENCE [LARGE SCALE GENOMIC DNA]</scope>
    <source>
        <strain evidence="2 3">PJ7</strain>
    </source>
</reference>
<dbReference type="AlphaFoldDB" id="A0A010RJS3"/>